<accession>A0AAW1Y4D4</accession>
<keyword evidence="2" id="KW-1185">Reference proteome</keyword>
<proteinExistence type="predicted"/>
<dbReference type="EMBL" id="JBEDUW010000002">
    <property type="protein sequence ID" value="KAK9943677.1"/>
    <property type="molecule type" value="Genomic_DNA"/>
</dbReference>
<dbReference type="AlphaFoldDB" id="A0AAW1Y4D4"/>
<evidence type="ECO:0000313" key="2">
    <source>
        <dbReference type="Proteomes" id="UP001457282"/>
    </source>
</evidence>
<sequence>MGLQVWHGVDRIGEVVLSVVIGRGDCGEAMVIWGLIDGEAVRGLWNGYGKEQGIIDDCSLQGLLLRSGKDDLKKRKR</sequence>
<protein>
    <submittedName>
        <fullName evidence="1">Uncharacterized protein</fullName>
    </submittedName>
</protein>
<name>A0AAW1Y4D4_RUBAR</name>
<reference evidence="1 2" key="1">
    <citation type="journal article" date="2023" name="G3 (Bethesda)">
        <title>A chromosome-length genome assembly and annotation of blackberry (Rubus argutus, cv. 'Hillquist').</title>
        <authorList>
            <person name="Bruna T."/>
            <person name="Aryal R."/>
            <person name="Dudchenko O."/>
            <person name="Sargent D.J."/>
            <person name="Mead D."/>
            <person name="Buti M."/>
            <person name="Cavallini A."/>
            <person name="Hytonen T."/>
            <person name="Andres J."/>
            <person name="Pham M."/>
            <person name="Weisz D."/>
            <person name="Mascagni F."/>
            <person name="Usai G."/>
            <person name="Natali L."/>
            <person name="Bassil N."/>
            <person name="Fernandez G.E."/>
            <person name="Lomsadze A."/>
            <person name="Armour M."/>
            <person name="Olukolu B."/>
            <person name="Poorten T."/>
            <person name="Britton C."/>
            <person name="Davik J."/>
            <person name="Ashrafi H."/>
            <person name="Aiden E.L."/>
            <person name="Borodovsky M."/>
            <person name="Worthington M."/>
        </authorList>
    </citation>
    <scope>NUCLEOTIDE SEQUENCE [LARGE SCALE GENOMIC DNA]</scope>
    <source>
        <strain evidence="1">PI 553951</strain>
    </source>
</reference>
<gene>
    <name evidence="1" type="ORF">M0R45_009278</name>
</gene>
<evidence type="ECO:0000313" key="1">
    <source>
        <dbReference type="EMBL" id="KAK9943677.1"/>
    </source>
</evidence>
<dbReference type="Proteomes" id="UP001457282">
    <property type="component" value="Unassembled WGS sequence"/>
</dbReference>
<comment type="caution">
    <text evidence="1">The sequence shown here is derived from an EMBL/GenBank/DDBJ whole genome shotgun (WGS) entry which is preliminary data.</text>
</comment>
<organism evidence="1 2">
    <name type="scientific">Rubus argutus</name>
    <name type="common">Southern blackberry</name>
    <dbReference type="NCBI Taxonomy" id="59490"/>
    <lineage>
        <taxon>Eukaryota</taxon>
        <taxon>Viridiplantae</taxon>
        <taxon>Streptophyta</taxon>
        <taxon>Embryophyta</taxon>
        <taxon>Tracheophyta</taxon>
        <taxon>Spermatophyta</taxon>
        <taxon>Magnoliopsida</taxon>
        <taxon>eudicotyledons</taxon>
        <taxon>Gunneridae</taxon>
        <taxon>Pentapetalae</taxon>
        <taxon>rosids</taxon>
        <taxon>fabids</taxon>
        <taxon>Rosales</taxon>
        <taxon>Rosaceae</taxon>
        <taxon>Rosoideae</taxon>
        <taxon>Rosoideae incertae sedis</taxon>
        <taxon>Rubus</taxon>
    </lineage>
</organism>